<reference evidence="5 6" key="1">
    <citation type="submission" date="2020-08" db="EMBL/GenBank/DDBJ databases">
        <title>Genomic Encyclopedia of Type Strains, Phase IV (KMG-IV): sequencing the most valuable type-strain genomes for metagenomic binning, comparative biology and taxonomic classification.</title>
        <authorList>
            <person name="Goeker M."/>
        </authorList>
    </citation>
    <scope>NUCLEOTIDE SEQUENCE [LARGE SCALE GENOMIC DNA]</scope>
    <source>
        <strain evidence="5 6">DSM 19979</strain>
    </source>
</reference>
<feature type="chain" id="PRO_5032641350" evidence="4">
    <location>
        <begin position="24"/>
        <end position="357"/>
    </location>
</feature>
<keyword evidence="6" id="KW-1185">Reference proteome</keyword>
<protein>
    <submittedName>
        <fullName evidence="5">TRAP-type C4-dicarboxylate transport system substrate-binding protein</fullName>
    </submittedName>
</protein>
<dbReference type="NCBIfam" id="NF037995">
    <property type="entry name" value="TRAP_S1"/>
    <property type="match status" value="1"/>
</dbReference>
<dbReference type="CDD" id="cd13602">
    <property type="entry name" value="PBP2_TRAP_BpDctp6_7"/>
    <property type="match status" value="1"/>
</dbReference>
<keyword evidence="2" id="KW-0813">Transport</keyword>
<comment type="similarity">
    <text evidence="1">Belongs to the bacterial solute-binding protein 7 family.</text>
</comment>
<dbReference type="InterPro" id="IPR038404">
    <property type="entry name" value="TRAP_DctP_sf"/>
</dbReference>
<feature type="signal peptide" evidence="4">
    <location>
        <begin position="1"/>
        <end position="23"/>
    </location>
</feature>
<accession>A0A840AE12</accession>
<gene>
    <name evidence="5" type="ORF">GGQ83_001752</name>
</gene>
<evidence type="ECO:0000256" key="4">
    <source>
        <dbReference type="SAM" id="SignalP"/>
    </source>
</evidence>
<dbReference type="Gene3D" id="3.40.190.170">
    <property type="entry name" value="Bacterial extracellular solute-binding protein, family 7"/>
    <property type="match status" value="1"/>
</dbReference>
<name>A0A840AE12_9PROT</name>
<dbReference type="PANTHER" id="PTHR33376:SF7">
    <property type="entry name" value="C4-DICARBOXYLATE-BINDING PROTEIN DCTB"/>
    <property type="match status" value="1"/>
</dbReference>
<dbReference type="AlphaFoldDB" id="A0A840AE12"/>
<evidence type="ECO:0000256" key="2">
    <source>
        <dbReference type="ARBA" id="ARBA00022448"/>
    </source>
</evidence>
<evidence type="ECO:0000256" key="3">
    <source>
        <dbReference type="ARBA" id="ARBA00022729"/>
    </source>
</evidence>
<sequence length="357" mass="37983">MAALAVLVSLGFAMIAAASPAAAQPAGTAATPGTLHLRVVGGLASISQYVRFEKPFWEQRIQALSGGRITAQIAPFDESGLRAPELLAMLRLGVVPFGTVLLGAAAADEPEFNVLDLPALSPDFATLRRNVARVRPYVESLLRDRHNVEVLGLYTYPAQVLFCRRPFNGLGDLRGRRIRTSGVAQSELVEALGATPVVIPFAEIVPAVRNNLVECAITGTLSGNAIGLHEVTGHVHAMAISWGLSAFGASRGAWAALPPDIQALLREAVAGLERDIWDGADRETGEGLACNAGRPGCERGSPGRMQIVPVSPADTALRDRLLRETVVPRWVSRCGDDCAEVWNRHLAPVTGFRAVVE</sequence>
<comment type="caution">
    <text evidence="5">The sequence shown here is derived from an EMBL/GenBank/DDBJ whole genome shotgun (WGS) entry which is preliminary data.</text>
</comment>
<dbReference type="Proteomes" id="UP000553193">
    <property type="component" value="Unassembled WGS sequence"/>
</dbReference>
<dbReference type="Pfam" id="PF03480">
    <property type="entry name" value="DctP"/>
    <property type="match status" value="1"/>
</dbReference>
<dbReference type="InterPro" id="IPR018389">
    <property type="entry name" value="DctP_fam"/>
</dbReference>
<dbReference type="PANTHER" id="PTHR33376">
    <property type="match status" value="1"/>
</dbReference>
<dbReference type="EMBL" id="JACIDJ010000002">
    <property type="protein sequence ID" value="MBB3898315.1"/>
    <property type="molecule type" value="Genomic_DNA"/>
</dbReference>
<dbReference type="RefSeq" id="WP_184383386.1">
    <property type="nucleotide sequence ID" value="NZ_JACIDJ010000002.1"/>
</dbReference>
<evidence type="ECO:0000313" key="6">
    <source>
        <dbReference type="Proteomes" id="UP000553193"/>
    </source>
</evidence>
<dbReference type="GO" id="GO:0055085">
    <property type="term" value="P:transmembrane transport"/>
    <property type="evidence" value="ECO:0007669"/>
    <property type="project" value="InterPro"/>
</dbReference>
<keyword evidence="3 4" id="KW-0732">Signal</keyword>
<proteinExistence type="inferred from homology"/>
<evidence type="ECO:0000256" key="1">
    <source>
        <dbReference type="ARBA" id="ARBA00009023"/>
    </source>
</evidence>
<organism evidence="5 6">
    <name type="scientific">Roseococcus suduntuyensis</name>
    <dbReference type="NCBI Taxonomy" id="455361"/>
    <lineage>
        <taxon>Bacteria</taxon>
        <taxon>Pseudomonadati</taxon>
        <taxon>Pseudomonadota</taxon>
        <taxon>Alphaproteobacteria</taxon>
        <taxon>Acetobacterales</taxon>
        <taxon>Roseomonadaceae</taxon>
        <taxon>Roseococcus</taxon>
    </lineage>
</organism>
<evidence type="ECO:0000313" key="5">
    <source>
        <dbReference type="EMBL" id="MBB3898315.1"/>
    </source>
</evidence>